<dbReference type="Gene3D" id="3.40.720.10">
    <property type="entry name" value="Alkaline Phosphatase, subunit A"/>
    <property type="match status" value="1"/>
</dbReference>
<evidence type="ECO:0000313" key="2">
    <source>
        <dbReference type="EMBL" id="HAR56975.1"/>
    </source>
</evidence>
<dbReference type="AlphaFoldDB" id="A0A348WR13"/>
<feature type="transmembrane region" description="Helical" evidence="1">
    <location>
        <begin position="73"/>
        <end position="95"/>
    </location>
</feature>
<feature type="transmembrane region" description="Helical" evidence="1">
    <location>
        <begin position="115"/>
        <end position="135"/>
    </location>
</feature>
<dbReference type="Pfam" id="PF11658">
    <property type="entry name" value="CBP_BcsG"/>
    <property type="match status" value="1"/>
</dbReference>
<keyword evidence="1" id="KW-0472">Membrane</keyword>
<gene>
    <name evidence="2" type="primary">bcsG</name>
    <name evidence="2" type="ORF">DCR58_09365</name>
</gene>
<organism evidence="2 3">
    <name type="scientific">Idiomarina baltica</name>
    <dbReference type="NCBI Taxonomy" id="190892"/>
    <lineage>
        <taxon>Bacteria</taxon>
        <taxon>Pseudomonadati</taxon>
        <taxon>Pseudomonadota</taxon>
        <taxon>Gammaproteobacteria</taxon>
        <taxon>Alteromonadales</taxon>
        <taxon>Idiomarinaceae</taxon>
        <taxon>Idiomarina</taxon>
    </lineage>
</organism>
<feature type="transmembrane region" description="Helical" evidence="1">
    <location>
        <begin position="39"/>
        <end position="61"/>
    </location>
</feature>
<protein>
    <submittedName>
        <fullName evidence="2">Cellulose biosynthesis protein BcsG</fullName>
    </submittedName>
</protein>
<evidence type="ECO:0000256" key="1">
    <source>
        <dbReference type="SAM" id="Phobius"/>
    </source>
</evidence>
<keyword evidence="1" id="KW-0812">Transmembrane</keyword>
<dbReference type="InterPro" id="IPR017850">
    <property type="entry name" value="Alkaline_phosphatase_core_sf"/>
</dbReference>
<comment type="caution">
    <text evidence="2">The sequence shown here is derived from an EMBL/GenBank/DDBJ whole genome shotgun (WGS) entry which is preliminary data.</text>
</comment>
<dbReference type="EMBL" id="DMUP01000224">
    <property type="protein sequence ID" value="HAR56975.1"/>
    <property type="molecule type" value="Genomic_DNA"/>
</dbReference>
<dbReference type="Proteomes" id="UP000262878">
    <property type="component" value="Unassembled WGS sequence"/>
</dbReference>
<name>A0A348WR13_9GAMM</name>
<reference evidence="2 3" key="1">
    <citation type="journal article" date="2018" name="Nat. Biotechnol.">
        <title>A standardized bacterial taxonomy based on genome phylogeny substantially revises the tree of life.</title>
        <authorList>
            <person name="Parks D.H."/>
            <person name="Chuvochina M."/>
            <person name="Waite D.W."/>
            <person name="Rinke C."/>
            <person name="Skarshewski A."/>
            <person name="Chaumeil P.A."/>
            <person name="Hugenholtz P."/>
        </authorList>
    </citation>
    <scope>NUCLEOTIDE SEQUENCE [LARGE SCALE GENOMIC DNA]</scope>
    <source>
        <strain evidence="2">UBA9360</strain>
    </source>
</reference>
<accession>A0A348WR13</accession>
<evidence type="ECO:0000313" key="3">
    <source>
        <dbReference type="Proteomes" id="UP000262878"/>
    </source>
</evidence>
<proteinExistence type="predicted"/>
<dbReference type="NCBIfam" id="TIGR03368">
    <property type="entry name" value="cellulose_yhjU"/>
    <property type="match status" value="1"/>
</dbReference>
<sequence length="535" mass="61055">MDNRQYQLFRQQWLSSALFSLHSPGKWSFVFLLKTALCWLSFMSFSLVYNLALFLLIVLPIKPTWLSRTRDILIWPAMIALLYYDSHLPPITSLFNNLEQLAQFSLGYWLELAERYISMKMITWLVVAWIAFLYFKNIFKMGTVAFVCLLGTGIYVQTADPESSTVAMKPIEPQSTNDAKVETPELFLERFFQTQSQWHVKSPAISQQVGRDFDILLVNICSISWADIQTVGLETHPVFEKFDIILENYNSVSSYSGPSALRILQAGCGQKPHQQIYQPKKQCLLAEELASLGFKSELFMNHNGEFDNFKNSLLNDGGLNTYDDIQQYFSPTMIAFDGAAVFDDKQIIDRWLAQGDNSNARFGFYNSLTLHDGNRRLNSNKTSIQSYRERALLMLEQIQAIIETAEQEQRKLLLIVVPEHGAGLKADGVQLAGLREVPTYSLTHVPVLFKLIGANNPSEQTIRVDRQTNQNAISSLIMNTLAQQPFAGGTYQPEALADAIPDSKWVSENKDIRFMIWEDKHILKLKGQNWVEVRD</sequence>
<dbReference type="InterPro" id="IPR017744">
    <property type="entry name" value="BcsG"/>
</dbReference>
<keyword evidence="1" id="KW-1133">Transmembrane helix</keyword>